<accession>U4R5L8</accession>
<dbReference type="SMART" id="SM00382">
    <property type="entry name" value="AAA"/>
    <property type="match status" value="1"/>
</dbReference>
<dbReference type="InterPro" id="IPR003439">
    <property type="entry name" value="ABC_transporter-like_ATP-bd"/>
</dbReference>
<evidence type="ECO:0000259" key="4">
    <source>
        <dbReference type="PROSITE" id="PS50893"/>
    </source>
</evidence>
<dbReference type="PROSITE" id="PS50893">
    <property type="entry name" value="ABC_TRANSPORTER_2"/>
    <property type="match status" value="1"/>
</dbReference>
<evidence type="ECO:0000313" key="6">
    <source>
        <dbReference type="Proteomes" id="UP000016860"/>
    </source>
</evidence>
<dbReference type="CDD" id="cd03230">
    <property type="entry name" value="ABC_DR_subfamily_A"/>
    <property type="match status" value="1"/>
</dbReference>
<dbReference type="RefSeq" id="WP_020814553.1">
    <property type="nucleotide sequence ID" value="NZ_ATAY01000020.1"/>
</dbReference>
<dbReference type="STRING" id="1330534.L323_04755"/>
<dbReference type="InterPro" id="IPR003593">
    <property type="entry name" value="AAA+_ATPase"/>
</dbReference>
<dbReference type="InterPro" id="IPR051782">
    <property type="entry name" value="ABC_Transporter_VariousFunc"/>
</dbReference>
<evidence type="ECO:0000256" key="2">
    <source>
        <dbReference type="ARBA" id="ARBA00022741"/>
    </source>
</evidence>
<feature type="domain" description="ABC transporter" evidence="4">
    <location>
        <begin position="5"/>
        <end position="227"/>
    </location>
</feature>
<keyword evidence="3" id="KW-0067">ATP-binding</keyword>
<dbReference type="GO" id="GO:0016887">
    <property type="term" value="F:ATP hydrolysis activity"/>
    <property type="evidence" value="ECO:0007669"/>
    <property type="project" value="InterPro"/>
</dbReference>
<comment type="caution">
    <text evidence="5">The sequence shown here is derived from an EMBL/GenBank/DDBJ whole genome shotgun (WGS) entry which is preliminary data.</text>
</comment>
<name>U4R5L8_9FIRM</name>
<dbReference type="Proteomes" id="UP000016860">
    <property type="component" value="Unassembled WGS sequence"/>
</dbReference>
<dbReference type="OrthoDB" id="9804819at2"/>
<dbReference type="SUPFAM" id="SSF52540">
    <property type="entry name" value="P-loop containing nucleoside triphosphate hydrolases"/>
    <property type="match status" value="1"/>
</dbReference>
<organism evidence="5 6">
    <name type="scientific">Ruminiclostridium papyrosolvens C7</name>
    <dbReference type="NCBI Taxonomy" id="1330534"/>
    <lineage>
        <taxon>Bacteria</taxon>
        <taxon>Bacillati</taxon>
        <taxon>Bacillota</taxon>
        <taxon>Clostridia</taxon>
        <taxon>Eubacteriales</taxon>
        <taxon>Oscillospiraceae</taxon>
        <taxon>Ruminiclostridium</taxon>
    </lineage>
</organism>
<evidence type="ECO:0000313" key="5">
    <source>
        <dbReference type="EMBL" id="EPR13207.1"/>
    </source>
</evidence>
<evidence type="ECO:0000256" key="1">
    <source>
        <dbReference type="ARBA" id="ARBA00022448"/>
    </source>
</evidence>
<proteinExistence type="predicted"/>
<dbReference type="PANTHER" id="PTHR42939">
    <property type="entry name" value="ABC TRANSPORTER ATP-BINDING PROTEIN ALBC-RELATED"/>
    <property type="match status" value="1"/>
</dbReference>
<gene>
    <name evidence="5" type="ORF">L323_04755</name>
</gene>
<keyword evidence="2" id="KW-0547">Nucleotide-binding</keyword>
<keyword evidence="1" id="KW-0813">Transport</keyword>
<dbReference type="GO" id="GO:0005524">
    <property type="term" value="F:ATP binding"/>
    <property type="evidence" value="ECO:0007669"/>
    <property type="project" value="UniProtKB-KW"/>
</dbReference>
<dbReference type="PANTHER" id="PTHR42939:SF1">
    <property type="entry name" value="ABC TRANSPORTER ATP-BINDING PROTEIN ALBC-RELATED"/>
    <property type="match status" value="1"/>
</dbReference>
<dbReference type="EMBL" id="ATAY01000020">
    <property type="protein sequence ID" value="EPR13207.1"/>
    <property type="molecule type" value="Genomic_DNA"/>
</dbReference>
<dbReference type="AlphaFoldDB" id="U4R5L8"/>
<reference evidence="5 6" key="1">
    <citation type="journal article" date="2013" name="Genome Announc.">
        <title>Draft Genome Sequence of the Cellulolytic Bacterium Clostridium papyrosolvens C7 (ATCC 700395).</title>
        <authorList>
            <person name="Zepeda V."/>
            <person name="Dassa B."/>
            <person name="Borovok I."/>
            <person name="Lamed R."/>
            <person name="Bayer E.A."/>
            <person name="Cate J.H."/>
        </authorList>
    </citation>
    <scope>NUCLEOTIDE SEQUENCE [LARGE SCALE GENOMIC DNA]</scope>
    <source>
        <strain evidence="5 6">C7</strain>
    </source>
</reference>
<protein>
    <submittedName>
        <fullName evidence="5">ABC transporter</fullName>
    </submittedName>
</protein>
<dbReference type="PATRIC" id="fig|1330534.3.peg.953"/>
<dbReference type="InterPro" id="IPR027417">
    <property type="entry name" value="P-loop_NTPase"/>
</dbReference>
<evidence type="ECO:0000256" key="3">
    <source>
        <dbReference type="ARBA" id="ARBA00022840"/>
    </source>
</evidence>
<dbReference type="Pfam" id="PF00005">
    <property type="entry name" value="ABC_tran"/>
    <property type="match status" value="1"/>
</dbReference>
<sequence>MSNVVEINALHKCYGARKVLENVSLSLESGTIVGLLGPNGCGKTSMIKIIAGIIQDYEGQVLIDGRVPDEYTKSIVSYLPEKTYLGDNLRAKDALNFFEDFYSDFDKEKAKSMLSQFKLDPNQKIKSMSKGMQEKVQLILVMSRKAKVYLLDEPLGGLDPASRKAMLDIILNNYSEDAVVLLSTHLINDVERIFDRVIMVGEKRILVDDTVDNIREKNGKSVQELFEEVFKC</sequence>
<dbReference type="Gene3D" id="3.40.50.300">
    <property type="entry name" value="P-loop containing nucleotide triphosphate hydrolases"/>
    <property type="match status" value="1"/>
</dbReference>